<evidence type="ECO:0000256" key="1">
    <source>
        <dbReference type="SAM" id="MobiDB-lite"/>
    </source>
</evidence>
<sequence>MSEIEKARIQRDARLRAAGSPGAGQAIIRHLGVELYQERHRAAHAPDEPADEKTDQDEAATDR</sequence>
<protein>
    <submittedName>
        <fullName evidence="2">Uncharacterized protein</fullName>
    </submittedName>
</protein>
<comment type="caution">
    <text evidence="2">The sequence shown here is derived from an EMBL/GenBank/DDBJ whole genome shotgun (WGS) entry which is preliminary data.</text>
</comment>
<feature type="compositionally biased region" description="Acidic residues" evidence="1">
    <location>
        <begin position="54"/>
        <end position="63"/>
    </location>
</feature>
<gene>
    <name evidence="2" type="ORF">GCM10009742_54400</name>
</gene>
<evidence type="ECO:0000313" key="2">
    <source>
        <dbReference type="EMBL" id="GAA1599666.1"/>
    </source>
</evidence>
<keyword evidence="3" id="KW-1185">Reference proteome</keyword>
<reference evidence="2 3" key="1">
    <citation type="journal article" date="2019" name="Int. J. Syst. Evol. Microbiol.">
        <title>The Global Catalogue of Microorganisms (GCM) 10K type strain sequencing project: providing services to taxonomists for standard genome sequencing and annotation.</title>
        <authorList>
            <consortium name="The Broad Institute Genomics Platform"/>
            <consortium name="The Broad Institute Genome Sequencing Center for Infectious Disease"/>
            <person name="Wu L."/>
            <person name="Ma J."/>
        </authorList>
    </citation>
    <scope>NUCLEOTIDE SEQUENCE [LARGE SCALE GENOMIC DNA]</scope>
    <source>
        <strain evidence="2 3">JCM 14304</strain>
    </source>
</reference>
<name>A0ABN2E8K1_9ACTN</name>
<dbReference type="EMBL" id="BAAAND010000008">
    <property type="protein sequence ID" value="GAA1599666.1"/>
    <property type="molecule type" value="Genomic_DNA"/>
</dbReference>
<dbReference type="RefSeq" id="WP_344196276.1">
    <property type="nucleotide sequence ID" value="NZ_BAAAND010000008.1"/>
</dbReference>
<proteinExistence type="predicted"/>
<feature type="compositionally biased region" description="Basic and acidic residues" evidence="1">
    <location>
        <begin position="38"/>
        <end position="53"/>
    </location>
</feature>
<feature type="region of interest" description="Disordered" evidence="1">
    <location>
        <begin position="38"/>
        <end position="63"/>
    </location>
</feature>
<organism evidence="2 3">
    <name type="scientific">Kribbella karoonensis</name>
    <dbReference type="NCBI Taxonomy" id="324851"/>
    <lineage>
        <taxon>Bacteria</taxon>
        <taxon>Bacillati</taxon>
        <taxon>Actinomycetota</taxon>
        <taxon>Actinomycetes</taxon>
        <taxon>Propionibacteriales</taxon>
        <taxon>Kribbellaceae</taxon>
        <taxon>Kribbella</taxon>
    </lineage>
</organism>
<accession>A0ABN2E8K1</accession>
<dbReference type="Proteomes" id="UP001500190">
    <property type="component" value="Unassembled WGS sequence"/>
</dbReference>
<evidence type="ECO:0000313" key="3">
    <source>
        <dbReference type="Proteomes" id="UP001500190"/>
    </source>
</evidence>